<feature type="region of interest" description="Disordered" evidence="1">
    <location>
        <begin position="113"/>
        <end position="134"/>
    </location>
</feature>
<sequence length="322" mass="34890">MGGAYVTRTSPAPKHIAQDRPSMTGAPLPYRQEDLMEKPVSYREEVRGIVPGYAGHVPRAQHQYSRTHFGPHELIKDPSPEKKRVAQDRHPTTKEKVEQGHVPKSSFTYGVSAQGATAPFTGGSPTRQSRETRGDDDFLTRLIEAERADLLPIEPGNPLGTEGGWWPDSAPPPDTATSFRNKVNGVVPGYAGHVPKGLYKTGESMVGCVPRGMPNTDHSKLSSTGMPDTKSQAAYIVPALGSDMRDHTRIDEGPILPGYSGYVPGARMKVGTSTFWTEDGRKFAGKHAGESTEDNDRQMAKSMGLDTFGSVGFDESDNPLDS</sequence>
<dbReference type="AlphaFoldDB" id="A0A7S4M257"/>
<feature type="region of interest" description="Disordered" evidence="1">
    <location>
        <begin position="70"/>
        <end position="100"/>
    </location>
</feature>
<accession>A0A7S4M257</accession>
<proteinExistence type="predicted"/>
<reference evidence="2" key="1">
    <citation type="submission" date="2021-01" db="EMBL/GenBank/DDBJ databases">
        <authorList>
            <person name="Corre E."/>
            <person name="Pelletier E."/>
            <person name="Niang G."/>
            <person name="Scheremetjew M."/>
            <person name="Finn R."/>
            <person name="Kale V."/>
            <person name="Holt S."/>
            <person name="Cochrane G."/>
            <person name="Meng A."/>
            <person name="Brown T."/>
            <person name="Cohen L."/>
        </authorList>
    </citation>
    <scope>NUCLEOTIDE SEQUENCE</scope>
    <source>
        <strain evidence="2">UIO037</strain>
    </source>
</reference>
<evidence type="ECO:0000313" key="2">
    <source>
        <dbReference type="EMBL" id="CAE2196785.1"/>
    </source>
</evidence>
<gene>
    <name evidence="2" type="ORF">CPOL0286_LOCUS2139</name>
</gene>
<feature type="region of interest" description="Disordered" evidence="1">
    <location>
        <begin position="285"/>
        <end position="322"/>
    </location>
</feature>
<dbReference type="EMBL" id="HBKO01004381">
    <property type="protein sequence ID" value="CAE2196785.1"/>
    <property type="molecule type" value="Transcribed_RNA"/>
</dbReference>
<name>A0A7S4M257_9EUKA</name>
<organism evidence="2">
    <name type="scientific">Prymnesium polylepis</name>
    <dbReference type="NCBI Taxonomy" id="72548"/>
    <lineage>
        <taxon>Eukaryota</taxon>
        <taxon>Haptista</taxon>
        <taxon>Haptophyta</taxon>
        <taxon>Prymnesiophyceae</taxon>
        <taxon>Prymnesiales</taxon>
        <taxon>Prymnesiaceae</taxon>
        <taxon>Prymnesium</taxon>
    </lineage>
</organism>
<feature type="region of interest" description="Disordered" evidence="1">
    <location>
        <begin position="1"/>
        <end position="35"/>
    </location>
</feature>
<protein>
    <submittedName>
        <fullName evidence="2">Uncharacterized protein</fullName>
    </submittedName>
</protein>
<evidence type="ECO:0000256" key="1">
    <source>
        <dbReference type="SAM" id="MobiDB-lite"/>
    </source>
</evidence>
<feature type="compositionally biased region" description="Basic and acidic residues" evidence="1">
    <location>
        <begin position="285"/>
        <end position="299"/>
    </location>
</feature>